<proteinExistence type="evidence at transcript level"/>
<evidence type="ECO:0000313" key="1">
    <source>
        <dbReference type="EMBL" id="AAL39414.1"/>
    </source>
</evidence>
<dbReference type="EMBL" id="AY069269">
    <property type="protein sequence ID" value="AAL39414.1"/>
    <property type="molecule type" value="mRNA"/>
</dbReference>
<protein>
    <submittedName>
        <fullName evidence="1">GM09534p</fullName>
    </submittedName>
</protein>
<organism evidence="1">
    <name type="scientific">Drosophila melanogaster</name>
    <name type="common">Fruit fly</name>
    <dbReference type="NCBI Taxonomy" id="7227"/>
    <lineage>
        <taxon>Eukaryota</taxon>
        <taxon>Metazoa</taxon>
        <taxon>Ecdysozoa</taxon>
        <taxon>Arthropoda</taxon>
        <taxon>Hexapoda</taxon>
        <taxon>Insecta</taxon>
        <taxon>Pterygota</taxon>
        <taxon>Neoptera</taxon>
        <taxon>Endopterygota</taxon>
        <taxon>Diptera</taxon>
        <taxon>Brachycera</taxon>
        <taxon>Muscomorpha</taxon>
        <taxon>Ephydroidea</taxon>
        <taxon>Drosophilidae</taxon>
        <taxon>Drosophila</taxon>
        <taxon>Sophophora</taxon>
    </lineage>
</organism>
<reference evidence="1" key="1">
    <citation type="submission" date="2001-12" db="EMBL/GenBank/DDBJ databases">
        <authorList>
            <person name="Stapleton M."/>
            <person name="Brokstein P."/>
            <person name="Hong L."/>
            <person name="Agbayani A."/>
            <person name="Carlson J."/>
            <person name="Champe M."/>
            <person name="Chavez C."/>
            <person name="Dorsett V."/>
            <person name="Farfan D."/>
            <person name="Frise E."/>
            <person name="George R."/>
            <person name="Gonzalez M."/>
            <person name="Guarin H."/>
            <person name="Li P."/>
            <person name="Liao G."/>
            <person name="Miranda A."/>
            <person name="Mungall C.J."/>
            <person name="Nunoo J."/>
            <person name="Pacleb J."/>
            <person name="Paragas V."/>
            <person name="Park S."/>
            <person name="Phouanenavong S."/>
            <person name="Wan K."/>
            <person name="Yu C."/>
            <person name="Lewis S.E."/>
            <person name="Rubin G.M."/>
            <person name="Celniker S."/>
        </authorList>
    </citation>
    <scope>NUCLEOTIDE SEQUENCE</scope>
</reference>
<name>Q8T9J0_DROME</name>
<sequence length="71" mass="8680">MRKPYQKQRKITLFIGTFSTTPYMNRKYKRRRGSEYKVKTKLPTTANHNFNIKTNGSYFELDFRHRFCKIP</sequence>
<accession>Q8T9J0</accession>
<dbReference type="AlphaFoldDB" id="Q8T9J0"/>